<evidence type="ECO:0000313" key="1">
    <source>
        <dbReference type="EMBL" id="SDD29306.1"/>
    </source>
</evidence>
<evidence type="ECO:0000313" key="2">
    <source>
        <dbReference type="Proteomes" id="UP000199452"/>
    </source>
</evidence>
<reference evidence="1 2" key="1">
    <citation type="submission" date="2016-09" db="EMBL/GenBank/DDBJ databases">
        <authorList>
            <person name="Capua I."/>
            <person name="De Benedictis P."/>
            <person name="Joannis T."/>
            <person name="Lombin L.H."/>
            <person name="Cattoli G."/>
        </authorList>
    </citation>
    <scope>NUCLEOTIDE SEQUENCE [LARGE SCALE GENOMIC DNA]</scope>
    <source>
        <strain evidence="1 2">A7P-90m</strain>
    </source>
</reference>
<gene>
    <name evidence="1" type="ORF">SAMN05216323_11256</name>
</gene>
<protein>
    <submittedName>
        <fullName evidence="1">Uncharacterized protein</fullName>
    </submittedName>
</protein>
<dbReference type="RefSeq" id="WP_092441022.1">
    <property type="nucleotide sequence ID" value="NZ_FMYP01000125.1"/>
</dbReference>
<organism evidence="1 2">
    <name type="scientific">Williamwhitmania taraxaci</name>
    <dbReference type="NCBI Taxonomy" id="1640674"/>
    <lineage>
        <taxon>Bacteria</taxon>
        <taxon>Pseudomonadati</taxon>
        <taxon>Bacteroidota</taxon>
        <taxon>Bacteroidia</taxon>
        <taxon>Bacteroidales</taxon>
        <taxon>Williamwhitmaniaceae</taxon>
        <taxon>Williamwhitmania</taxon>
    </lineage>
</organism>
<sequence>MILETDNPSILSSIKQIFAKSKKVEFWDSLPESQKEEILKGIEEIENGDTVGYEEFMKKHR</sequence>
<name>A0A1G6TLC1_9BACT</name>
<proteinExistence type="predicted"/>
<keyword evidence="2" id="KW-1185">Reference proteome</keyword>
<accession>A0A1G6TLC1</accession>
<dbReference type="EMBL" id="FMYP01000125">
    <property type="protein sequence ID" value="SDD29306.1"/>
    <property type="molecule type" value="Genomic_DNA"/>
</dbReference>
<dbReference type="AlphaFoldDB" id="A0A1G6TLC1"/>
<dbReference type="OrthoDB" id="1373932at2"/>
<dbReference type="Proteomes" id="UP000199452">
    <property type="component" value="Unassembled WGS sequence"/>
</dbReference>